<dbReference type="PANTHER" id="PTHR23131:SF4">
    <property type="entry name" value="METALLO-BETA-LACTAMASE SUPERFAMILY POTEIN"/>
    <property type="match status" value="1"/>
</dbReference>
<dbReference type="EMBL" id="PISD01000048">
    <property type="protein sequence ID" value="PKG27222.1"/>
    <property type="molecule type" value="Genomic_DNA"/>
</dbReference>
<organism evidence="2 3">
    <name type="scientific">Cytobacillus horneckiae</name>
    <dbReference type="NCBI Taxonomy" id="549687"/>
    <lineage>
        <taxon>Bacteria</taxon>
        <taxon>Bacillati</taxon>
        <taxon>Bacillota</taxon>
        <taxon>Bacilli</taxon>
        <taxon>Bacillales</taxon>
        <taxon>Bacillaceae</taxon>
        <taxon>Cytobacillus</taxon>
    </lineage>
</organism>
<comment type="caution">
    <text evidence="2">The sequence shown here is derived from an EMBL/GenBank/DDBJ whole genome shotgun (WGS) entry which is preliminary data.</text>
</comment>
<reference evidence="2 3" key="1">
    <citation type="journal article" date="2010" name="Int. J. Syst. Evol. Microbiol.">
        <title>Bacillus horneckiae sp. nov., isolated from a spacecraft-assembly clean room.</title>
        <authorList>
            <person name="Vaishampayan P."/>
            <person name="Probst A."/>
            <person name="Krishnamurthi S."/>
            <person name="Ghosh S."/>
            <person name="Osman S."/>
            <person name="McDowall A."/>
            <person name="Ruckmani A."/>
            <person name="Mayilraj S."/>
            <person name="Venkateswaran K."/>
        </authorList>
    </citation>
    <scope>NUCLEOTIDE SEQUENCE [LARGE SCALE GENOMIC DNA]</scope>
    <source>
        <strain evidence="3">1PO1SC</strain>
    </source>
</reference>
<dbReference type="SUPFAM" id="SSF56281">
    <property type="entry name" value="Metallo-hydrolase/oxidoreductase"/>
    <property type="match status" value="1"/>
</dbReference>
<dbReference type="Gene3D" id="3.60.15.10">
    <property type="entry name" value="Ribonuclease Z/Hydroxyacylglutathione hydrolase-like"/>
    <property type="match status" value="1"/>
</dbReference>
<dbReference type="Pfam" id="PF00753">
    <property type="entry name" value="Lactamase_B"/>
    <property type="match status" value="1"/>
</dbReference>
<sequence>MAEWNNDIAKLTIPTPFAVGDVNLYLVRGERLTLIDAGPKTEEAWEVLHSELESLNLSIADIDQVILTHHHPDHVGLLDYFPEDMEIFGHSLNERWLNRTDEFLQQNNDFYTKVLKEFGMSGQYDTMALMLSRELRFFCSRALTGVLTEGDTPTGLNGWRVIETPGHAQSHIGLFRERDGAYIGGDHLLAHISPNPLMEPPLPGEDERPKSLLQYNESLDKINRLPISVIYAGHGIDFSNVSELIEQRKKSQHERAMRVKGWLQGEKLTLFEICKRLFPKVYKRELPLTASETVGQLDYLLSLGEISEYKEDGVSFYTAVK</sequence>
<dbReference type="InterPro" id="IPR001279">
    <property type="entry name" value="Metallo-B-lactamas"/>
</dbReference>
<accession>A0A2N0ZCH9</accession>
<dbReference type="Proteomes" id="UP000233343">
    <property type="component" value="Unassembled WGS sequence"/>
</dbReference>
<dbReference type="RefSeq" id="WP_066200872.1">
    <property type="nucleotide sequence ID" value="NZ_JARMMB010000050.1"/>
</dbReference>
<protein>
    <submittedName>
        <fullName evidence="2">MBL fold metallo-hydrolase</fullName>
    </submittedName>
</protein>
<gene>
    <name evidence="2" type="ORF">CWS20_19975</name>
</gene>
<dbReference type="PANTHER" id="PTHR23131">
    <property type="entry name" value="ENDORIBONUCLEASE LACTB2"/>
    <property type="match status" value="1"/>
</dbReference>
<dbReference type="CDD" id="cd07725">
    <property type="entry name" value="TTHA1429-like_MBL-fold"/>
    <property type="match status" value="1"/>
</dbReference>
<name>A0A2N0ZCH9_9BACI</name>
<dbReference type="InterPro" id="IPR050662">
    <property type="entry name" value="Sec-metab_biosynth-thioest"/>
</dbReference>
<feature type="domain" description="Metallo-beta-lactamase" evidence="1">
    <location>
        <begin position="21"/>
        <end position="234"/>
    </location>
</feature>
<dbReference type="InterPro" id="IPR036866">
    <property type="entry name" value="RibonucZ/Hydroxyglut_hydro"/>
</dbReference>
<evidence type="ECO:0000259" key="1">
    <source>
        <dbReference type="SMART" id="SM00849"/>
    </source>
</evidence>
<keyword evidence="3" id="KW-1185">Reference proteome</keyword>
<dbReference type="AlphaFoldDB" id="A0A2N0ZCH9"/>
<keyword evidence="2" id="KW-0378">Hydrolase</keyword>
<evidence type="ECO:0000313" key="2">
    <source>
        <dbReference type="EMBL" id="PKG27222.1"/>
    </source>
</evidence>
<dbReference type="GO" id="GO:0016787">
    <property type="term" value="F:hydrolase activity"/>
    <property type="evidence" value="ECO:0007669"/>
    <property type="project" value="UniProtKB-KW"/>
</dbReference>
<proteinExistence type="predicted"/>
<dbReference type="SMART" id="SM00849">
    <property type="entry name" value="Lactamase_B"/>
    <property type="match status" value="1"/>
</dbReference>
<evidence type="ECO:0000313" key="3">
    <source>
        <dbReference type="Proteomes" id="UP000233343"/>
    </source>
</evidence>